<evidence type="ECO:0000313" key="1">
    <source>
        <dbReference type="EMBL" id="PSN98402.1"/>
    </source>
</evidence>
<organism evidence="1 2">
    <name type="scientific">Candidatus Marsarchaeota G2 archaeon ECH_B_1</name>
    <dbReference type="NCBI Taxonomy" id="1978159"/>
    <lineage>
        <taxon>Archaea</taxon>
        <taxon>Candidatus Marsarchaeota</taxon>
        <taxon>Candidatus Marsarchaeota group 2</taxon>
    </lineage>
</organism>
<reference evidence="1 2" key="1">
    <citation type="submission" date="2017-04" db="EMBL/GenBank/DDBJ databases">
        <title>Novel microbial lineages endemic to geothermal iron-oxide mats fill important gaps in the evolutionary history of Archaea.</title>
        <authorList>
            <person name="Jay Z.J."/>
            <person name="Beam J.P."/>
            <person name="Dlakic M."/>
            <person name="Rusch D.B."/>
            <person name="Kozubal M.A."/>
            <person name="Inskeep W.P."/>
        </authorList>
    </citation>
    <scope>NUCLEOTIDE SEQUENCE [LARGE SCALE GENOMIC DNA]</scope>
    <source>
        <strain evidence="1">ECH_B_1</strain>
    </source>
</reference>
<dbReference type="Proteomes" id="UP000241120">
    <property type="component" value="Unassembled WGS sequence"/>
</dbReference>
<evidence type="ECO:0008006" key="3">
    <source>
        <dbReference type="Google" id="ProtNLM"/>
    </source>
</evidence>
<dbReference type="Gene3D" id="1.10.472.10">
    <property type="entry name" value="Cyclin-like"/>
    <property type="match status" value="1"/>
</dbReference>
<protein>
    <recommendedName>
        <fullName evidence="3">Transcription factor TFIIB cyclin-like domain-containing protein</fullName>
    </recommendedName>
</protein>
<dbReference type="EMBL" id="NEXG01000060">
    <property type="protein sequence ID" value="PSN98402.1"/>
    <property type="molecule type" value="Genomic_DNA"/>
</dbReference>
<name>A0A2R6BIE1_9ARCH</name>
<dbReference type="InterPro" id="IPR036915">
    <property type="entry name" value="Cyclin-like_sf"/>
</dbReference>
<gene>
    <name evidence="1" type="ORF">B9Q05_12750</name>
</gene>
<proteinExistence type="predicted"/>
<dbReference type="AlphaFoldDB" id="A0A2R6BIE1"/>
<comment type="caution">
    <text evidence="1">The sequence shown here is derived from an EMBL/GenBank/DDBJ whole genome shotgun (WGS) entry which is preliminary data.</text>
</comment>
<evidence type="ECO:0000313" key="2">
    <source>
        <dbReference type="Proteomes" id="UP000241120"/>
    </source>
</evidence>
<accession>A0A2R6BIE1</accession>
<sequence>MTNSGTHHLRLIRTVAAAVVYTACDRKKSQMELAEAALVIEVAVQSRYREILGALKLPLREWPLP</sequence>
<dbReference type="SUPFAM" id="SSF47954">
    <property type="entry name" value="Cyclin-like"/>
    <property type="match status" value="1"/>
</dbReference>